<dbReference type="CDD" id="cd17546">
    <property type="entry name" value="REC_hyHK_CKI1_RcsC-like"/>
    <property type="match status" value="1"/>
</dbReference>
<feature type="modified residue" description="4-aspartylphosphate" evidence="6">
    <location>
        <position position="712"/>
    </location>
</feature>
<name>D6SKF9_9BACT</name>
<keyword evidence="5 11" id="KW-0418">Kinase</keyword>
<dbReference type="SUPFAM" id="SSF52172">
    <property type="entry name" value="CheY-like"/>
    <property type="match status" value="1"/>
</dbReference>
<dbReference type="Gene3D" id="3.40.50.2300">
    <property type="match status" value="1"/>
</dbReference>
<dbReference type="GO" id="GO:0005886">
    <property type="term" value="C:plasma membrane"/>
    <property type="evidence" value="ECO:0007669"/>
    <property type="project" value="TreeGrafter"/>
</dbReference>
<organism evidence="11 12">
    <name type="scientific">Desulfonatronospira thiodismutans ASO3-1</name>
    <dbReference type="NCBI Taxonomy" id="555779"/>
    <lineage>
        <taxon>Bacteria</taxon>
        <taxon>Pseudomonadati</taxon>
        <taxon>Thermodesulfobacteriota</taxon>
        <taxon>Desulfovibrionia</taxon>
        <taxon>Desulfovibrionales</taxon>
        <taxon>Desulfonatronovibrionaceae</taxon>
        <taxon>Desulfonatronospira</taxon>
    </lineage>
</organism>
<keyword evidence="12" id="KW-1185">Reference proteome</keyword>
<evidence type="ECO:0000256" key="3">
    <source>
        <dbReference type="ARBA" id="ARBA00022553"/>
    </source>
</evidence>
<dbReference type="Pfam" id="PF02518">
    <property type="entry name" value="HATPase_c"/>
    <property type="match status" value="1"/>
</dbReference>
<dbReference type="SMART" id="SM00091">
    <property type="entry name" value="PAS"/>
    <property type="match status" value="3"/>
</dbReference>
<accession>D6SKF9</accession>
<dbReference type="SMART" id="SM00388">
    <property type="entry name" value="HisKA"/>
    <property type="match status" value="1"/>
</dbReference>
<dbReference type="InterPro" id="IPR013656">
    <property type="entry name" value="PAS_4"/>
</dbReference>
<keyword evidence="3 6" id="KW-0597">Phosphoprotein</keyword>
<keyword evidence="4" id="KW-0808">Transferase</keyword>
<dbReference type="SUPFAM" id="SSF55785">
    <property type="entry name" value="PYP-like sensor domain (PAS domain)"/>
    <property type="match status" value="3"/>
</dbReference>
<evidence type="ECO:0000256" key="6">
    <source>
        <dbReference type="PROSITE-ProRule" id="PRU00169"/>
    </source>
</evidence>
<dbReference type="InterPro" id="IPR036097">
    <property type="entry name" value="HisK_dim/P_sf"/>
</dbReference>
<evidence type="ECO:0000313" key="12">
    <source>
        <dbReference type="Proteomes" id="UP000005496"/>
    </source>
</evidence>
<dbReference type="eggNOG" id="COG2205">
    <property type="taxonomic scope" value="Bacteria"/>
</dbReference>
<dbReference type="CDD" id="cd00082">
    <property type="entry name" value="HisKA"/>
    <property type="match status" value="1"/>
</dbReference>
<gene>
    <name evidence="11" type="ORF">Dthio_PD3830</name>
</gene>
<dbReference type="AlphaFoldDB" id="D6SKF9"/>
<feature type="domain" description="Histidine kinase" evidence="7">
    <location>
        <begin position="410"/>
        <end position="636"/>
    </location>
</feature>
<evidence type="ECO:0000256" key="1">
    <source>
        <dbReference type="ARBA" id="ARBA00000085"/>
    </source>
</evidence>
<dbReference type="CDD" id="cd16922">
    <property type="entry name" value="HATPase_EvgS-ArcB-TorS-like"/>
    <property type="match status" value="1"/>
</dbReference>
<dbReference type="Pfam" id="PF13426">
    <property type="entry name" value="PAS_9"/>
    <property type="match status" value="2"/>
</dbReference>
<dbReference type="PROSITE" id="PS50112">
    <property type="entry name" value="PAS"/>
    <property type="match status" value="2"/>
</dbReference>
<dbReference type="InterPro" id="IPR000700">
    <property type="entry name" value="PAS-assoc_C"/>
</dbReference>
<feature type="domain" description="PAC" evidence="10">
    <location>
        <begin position="93"/>
        <end position="145"/>
    </location>
</feature>
<dbReference type="Pfam" id="PF00512">
    <property type="entry name" value="HisKA"/>
    <property type="match status" value="1"/>
</dbReference>
<feature type="domain" description="PAC" evidence="10">
    <location>
        <begin position="219"/>
        <end position="271"/>
    </location>
</feature>
<dbReference type="SMART" id="SM00387">
    <property type="entry name" value="HATPase_c"/>
    <property type="match status" value="1"/>
</dbReference>
<dbReference type="Gene3D" id="3.30.565.10">
    <property type="entry name" value="Histidine kinase-like ATPase, C-terminal domain"/>
    <property type="match status" value="1"/>
</dbReference>
<dbReference type="EC" id="2.7.13.3" evidence="2"/>
<dbReference type="InterPro" id="IPR011006">
    <property type="entry name" value="CheY-like_superfamily"/>
</dbReference>
<dbReference type="SUPFAM" id="SSF47384">
    <property type="entry name" value="Homodimeric domain of signal transducing histidine kinase"/>
    <property type="match status" value="1"/>
</dbReference>
<sequence length="789" mass="89108">MCPAKHFPKEKYSSPSTASLDYQDMLMHAPLGCFQSTPEGKFIFVNHAMASIHGYDSAESMLESVTDIASQIYAEPADRGRITRLLEVHGEVVNHECRIIRRDGYEIWVSLNIRAVTGSDGLISCWHGFVSDITRRKQSQEMQKKHHEKLDSFLRDIPAMICCFNPQGVITYINQQYCDYFGMPQEELLGSIFLDLIPGKDKEISQQNFTSLTTEHPVKTVEHRVQLPDGTIRWHRWIDRAVFDEAGTPEYYQSVGLDITEIKTQQLKLESIFEACKDISFVIAESCPEGDLRITDFSPGAESVHGYQKQEVVGQSVAMLHSREDLEKFPEIYTSIRQGRVWRGSMFMQRKNGQVFPALFTVYPLEIEDRLSALGVAVDISELEEVRRALQKAKEAAEAASQAKSTFLANMSHGIRTPMNIIMGFARIMERDFSLSRQHLRQVQTISRNADNLLRILNDILDMSSIEAGQVRQHAEDFDLHHFFEQLMGMLLSRADSRGLELSFERAGYIPRYVHGDQGMLRQILINLLDNALKFTSRGWVKCSIKNIQARSAADDSPDVFKLEFRVEDTGPGISSDEQENLFEPFYQTVAGTQEGGTGLGLAISLRYSRIMGGDLWYENRQGGGSCFCLHVPLLPACRPCRDVQEVPLRMVSGLAQGSSPVRVLVVDDKQDNRSMLLALLKPLGFQVREAAEGAEALQVFEHWLPHAVLMDMRMPVMDGYETTRRIRLMQGGEKVCIVAVTASVAHEHINDILAQGVDYYLGKPFKPDELLDILKEALGLSYTYSDMP</sequence>
<dbReference type="SMART" id="SM00448">
    <property type="entry name" value="REC"/>
    <property type="match status" value="1"/>
</dbReference>
<dbReference type="InterPro" id="IPR000014">
    <property type="entry name" value="PAS"/>
</dbReference>
<dbReference type="Gene3D" id="1.10.287.130">
    <property type="match status" value="1"/>
</dbReference>
<evidence type="ECO:0000256" key="5">
    <source>
        <dbReference type="ARBA" id="ARBA00022777"/>
    </source>
</evidence>
<evidence type="ECO:0000313" key="11">
    <source>
        <dbReference type="EMBL" id="EFI36362.1"/>
    </source>
</evidence>
<dbReference type="GO" id="GO:0000155">
    <property type="term" value="F:phosphorelay sensor kinase activity"/>
    <property type="evidence" value="ECO:0007669"/>
    <property type="project" value="InterPro"/>
</dbReference>
<comment type="caution">
    <text evidence="11">The sequence shown here is derived from an EMBL/GenBank/DDBJ whole genome shotgun (WGS) entry which is preliminary data.</text>
</comment>
<dbReference type="CDD" id="cd00130">
    <property type="entry name" value="PAS"/>
    <property type="match status" value="3"/>
</dbReference>
<dbReference type="SUPFAM" id="SSF55874">
    <property type="entry name" value="ATPase domain of HSP90 chaperone/DNA topoisomerase II/histidine kinase"/>
    <property type="match status" value="1"/>
</dbReference>
<comment type="catalytic activity">
    <reaction evidence="1">
        <text>ATP + protein L-histidine = ADP + protein N-phospho-L-histidine.</text>
        <dbReference type="EC" id="2.7.13.3"/>
    </reaction>
</comment>
<reference evidence="11" key="1">
    <citation type="submission" date="2010-05" db="EMBL/GenBank/DDBJ databases">
        <title>The draft genome of Desulfonatronospira thiodismutans ASO3-1.</title>
        <authorList>
            <consortium name="US DOE Joint Genome Institute (JGI-PGF)"/>
            <person name="Lucas S."/>
            <person name="Copeland A."/>
            <person name="Lapidus A."/>
            <person name="Cheng J.-F."/>
            <person name="Bruce D."/>
            <person name="Goodwin L."/>
            <person name="Pitluck S."/>
            <person name="Chertkov O."/>
            <person name="Brettin T."/>
            <person name="Detter J.C."/>
            <person name="Han C."/>
            <person name="Land M.L."/>
            <person name="Hauser L."/>
            <person name="Kyrpides N."/>
            <person name="Mikhailova N."/>
            <person name="Muyzer G."/>
            <person name="Woyke T."/>
        </authorList>
    </citation>
    <scope>NUCLEOTIDE SEQUENCE [LARGE SCALE GENOMIC DNA]</scope>
    <source>
        <strain evidence="11">ASO3-1</strain>
    </source>
</reference>
<dbReference type="PROSITE" id="PS50113">
    <property type="entry name" value="PAC"/>
    <property type="match status" value="2"/>
</dbReference>
<protein>
    <recommendedName>
        <fullName evidence="2">histidine kinase</fullName>
        <ecNumber evidence="2">2.7.13.3</ecNumber>
    </recommendedName>
</protein>
<dbReference type="InterPro" id="IPR005467">
    <property type="entry name" value="His_kinase_dom"/>
</dbReference>
<dbReference type="PANTHER" id="PTHR43047:SF72">
    <property type="entry name" value="OSMOSENSING HISTIDINE PROTEIN KINASE SLN1"/>
    <property type="match status" value="1"/>
</dbReference>
<dbReference type="PROSITE" id="PS50109">
    <property type="entry name" value="HIS_KIN"/>
    <property type="match status" value="1"/>
</dbReference>
<feature type="domain" description="Response regulatory" evidence="8">
    <location>
        <begin position="663"/>
        <end position="779"/>
    </location>
</feature>
<feature type="domain" description="PAS" evidence="9">
    <location>
        <begin position="146"/>
        <end position="216"/>
    </location>
</feature>
<evidence type="ECO:0000259" key="7">
    <source>
        <dbReference type="PROSITE" id="PS50109"/>
    </source>
</evidence>
<proteinExistence type="predicted"/>
<dbReference type="eggNOG" id="COG5002">
    <property type="taxonomic scope" value="Bacteria"/>
</dbReference>
<dbReference type="InterPro" id="IPR001789">
    <property type="entry name" value="Sig_transdc_resp-reg_receiver"/>
</dbReference>
<dbReference type="Pfam" id="PF08448">
    <property type="entry name" value="PAS_4"/>
    <property type="match status" value="1"/>
</dbReference>
<dbReference type="InterPro" id="IPR004358">
    <property type="entry name" value="Sig_transdc_His_kin-like_C"/>
</dbReference>
<dbReference type="InterPro" id="IPR003661">
    <property type="entry name" value="HisK_dim/P_dom"/>
</dbReference>
<evidence type="ECO:0000256" key="2">
    <source>
        <dbReference type="ARBA" id="ARBA00012438"/>
    </source>
</evidence>
<dbReference type="GO" id="GO:0009927">
    <property type="term" value="F:histidine phosphotransfer kinase activity"/>
    <property type="evidence" value="ECO:0007669"/>
    <property type="project" value="TreeGrafter"/>
</dbReference>
<evidence type="ECO:0000259" key="9">
    <source>
        <dbReference type="PROSITE" id="PS50112"/>
    </source>
</evidence>
<dbReference type="EMBL" id="ACJN02000001">
    <property type="protein sequence ID" value="EFI36362.1"/>
    <property type="molecule type" value="Genomic_DNA"/>
</dbReference>
<dbReference type="NCBIfam" id="TIGR00229">
    <property type="entry name" value="sensory_box"/>
    <property type="match status" value="3"/>
</dbReference>
<dbReference type="InterPro" id="IPR035965">
    <property type="entry name" value="PAS-like_dom_sf"/>
</dbReference>
<dbReference type="PANTHER" id="PTHR43047">
    <property type="entry name" value="TWO-COMPONENT HISTIDINE PROTEIN KINASE"/>
    <property type="match status" value="1"/>
</dbReference>
<evidence type="ECO:0000259" key="8">
    <source>
        <dbReference type="PROSITE" id="PS50110"/>
    </source>
</evidence>
<dbReference type="SMART" id="SM00086">
    <property type="entry name" value="PAC"/>
    <property type="match status" value="3"/>
</dbReference>
<dbReference type="InterPro" id="IPR001610">
    <property type="entry name" value="PAC"/>
</dbReference>
<dbReference type="PRINTS" id="PR00344">
    <property type="entry name" value="BCTRLSENSOR"/>
</dbReference>
<dbReference type="InterPro" id="IPR036890">
    <property type="entry name" value="HATPase_C_sf"/>
</dbReference>
<dbReference type="InterPro" id="IPR003594">
    <property type="entry name" value="HATPase_dom"/>
</dbReference>
<feature type="domain" description="PAS" evidence="9">
    <location>
        <begin position="265"/>
        <end position="340"/>
    </location>
</feature>
<dbReference type="Pfam" id="PF00072">
    <property type="entry name" value="Response_reg"/>
    <property type="match status" value="1"/>
</dbReference>
<evidence type="ECO:0000259" key="10">
    <source>
        <dbReference type="PROSITE" id="PS50113"/>
    </source>
</evidence>
<dbReference type="Proteomes" id="UP000005496">
    <property type="component" value="Unassembled WGS sequence"/>
</dbReference>
<evidence type="ECO:0000256" key="4">
    <source>
        <dbReference type="ARBA" id="ARBA00022679"/>
    </source>
</evidence>
<dbReference type="PROSITE" id="PS50110">
    <property type="entry name" value="RESPONSE_REGULATORY"/>
    <property type="match status" value="1"/>
</dbReference>
<dbReference type="Gene3D" id="3.30.450.20">
    <property type="entry name" value="PAS domain"/>
    <property type="match status" value="3"/>
</dbReference>